<dbReference type="Proteomes" id="UP001189429">
    <property type="component" value="Unassembled WGS sequence"/>
</dbReference>
<feature type="compositionally biased region" description="Low complexity" evidence="1">
    <location>
        <begin position="594"/>
        <end position="611"/>
    </location>
</feature>
<feature type="transmembrane region" description="Helical" evidence="2">
    <location>
        <begin position="520"/>
        <end position="540"/>
    </location>
</feature>
<keyword evidence="2" id="KW-0812">Transmembrane</keyword>
<feature type="transmembrane region" description="Helical" evidence="2">
    <location>
        <begin position="477"/>
        <end position="499"/>
    </location>
</feature>
<comment type="caution">
    <text evidence="3">The sequence shown here is derived from an EMBL/GenBank/DDBJ whole genome shotgun (WGS) entry which is preliminary data.</text>
</comment>
<feature type="transmembrane region" description="Helical" evidence="2">
    <location>
        <begin position="546"/>
        <end position="565"/>
    </location>
</feature>
<evidence type="ECO:0000256" key="1">
    <source>
        <dbReference type="SAM" id="MobiDB-lite"/>
    </source>
</evidence>
<feature type="transmembrane region" description="Helical" evidence="2">
    <location>
        <begin position="445"/>
        <end position="465"/>
    </location>
</feature>
<reference evidence="3" key="1">
    <citation type="submission" date="2023-10" db="EMBL/GenBank/DDBJ databases">
        <authorList>
            <person name="Chen Y."/>
            <person name="Shah S."/>
            <person name="Dougan E. K."/>
            <person name="Thang M."/>
            <person name="Chan C."/>
        </authorList>
    </citation>
    <scope>NUCLEOTIDE SEQUENCE [LARGE SCALE GENOMIC DNA]</scope>
</reference>
<organism evidence="3 4">
    <name type="scientific">Prorocentrum cordatum</name>
    <dbReference type="NCBI Taxonomy" id="2364126"/>
    <lineage>
        <taxon>Eukaryota</taxon>
        <taxon>Sar</taxon>
        <taxon>Alveolata</taxon>
        <taxon>Dinophyceae</taxon>
        <taxon>Prorocentrales</taxon>
        <taxon>Prorocentraceae</taxon>
        <taxon>Prorocentrum</taxon>
    </lineage>
</organism>
<evidence type="ECO:0000313" key="4">
    <source>
        <dbReference type="Proteomes" id="UP001189429"/>
    </source>
</evidence>
<protein>
    <recommendedName>
        <fullName evidence="5">Autophagy-related protein 9</fullName>
    </recommendedName>
</protein>
<sequence length="643" mass="71077">MAEPAGLPLAPTTVGSQSQAQEFDDEDDVGDFSKYDESMVRHRSEASWRSETKSSFSSTATLGSASAFLSKIRRSESMEQRFESDTHLRVLDAELLRGISAHHILRRSHVLASNADGGHAFALSKPVDWLNIFISHTWLGVGWVKRLGIAYCLNVRRAVVVAVVTDCLVHALDWGGISIIPAPFMRDCVIFDGAEVLSVRLQMECVLSSLVFGARWRIVLLWGQELPINRTVCFLDKCCIHQTDPLLKLTGIRQLGAVLRYSEYMMILLQPQYFRRAWCVYELAAFLYMNNGNHHRVWLQPLKLTLLTVAVFGISCSAAVAAILLLPWTVFSPWHVKLAAQTVPGYLQYAYLVGVLFLFHFCVYIFPSRLFWRSCKGHMHDRQRILQQVRTFSLSQASCFDDGDLEFIQSQIGLWFADVATFEKYVRHDVAARVKRLLREQGPMPYRMVIGSSMCHLFFSTSLAFSAWRGGDMNMLWRSFCAGFGTTLCGVPIAVNLVLRLVDAGLAHHTAGQSFFHRGFLGPLVTATVLAACTSVPMGMLTPACPLWLCAALCLLGAACVCRLFHLRPSCRAAAPRRPGGLCRPRGPSARGAAALAERPSPAGGPSCSPATEEEAPDAVPERAASERRLSAASESSAEVLCI</sequence>
<dbReference type="EMBL" id="CAUYUJ010018942">
    <property type="protein sequence ID" value="CAK0887436.1"/>
    <property type="molecule type" value="Genomic_DNA"/>
</dbReference>
<keyword evidence="4" id="KW-1185">Reference proteome</keyword>
<proteinExistence type="predicted"/>
<accession>A0ABN9WLI0</accession>
<evidence type="ECO:0000313" key="3">
    <source>
        <dbReference type="EMBL" id="CAK0887436.1"/>
    </source>
</evidence>
<keyword evidence="2" id="KW-0472">Membrane</keyword>
<feature type="compositionally biased region" description="Basic and acidic residues" evidence="1">
    <location>
        <begin position="31"/>
        <end position="41"/>
    </location>
</feature>
<evidence type="ECO:0008006" key="5">
    <source>
        <dbReference type="Google" id="ProtNLM"/>
    </source>
</evidence>
<evidence type="ECO:0000256" key="2">
    <source>
        <dbReference type="SAM" id="Phobius"/>
    </source>
</evidence>
<feature type="transmembrane region" description="Helical" evidence="2">
    <location>
        <begin position="346"/>
        <end position="366"/>
    </location>
</feature>
<gene>
    <name evidence="3" type="ORF">PCOR1329_LOCUS68493</name>
</gene>
<feature type="compositionally biased region" description="Low complexity" evidence="1">
    <location>
        <begin position="631"/>
        <end position="643"/>
    </location>
</feature>
<keyword evidence="2" id="KW-1133">Transmembrane helix</keyword>
<feature type="region of interest" description="Disordered" evidence="1">
    <location>
        <begin position="594"/>
        <end position="643"/>
    </location>
</feature>
<name>A0ABN9WLI0_9DINO</name>
<feature type="region of interest" description="Disordered" evidence="1">
    <location>
        <begin position="1"/>
        <end position="41"/>
    </location>
</feature>
<feature type="compositionally biased region" description="Basic and acidic residues" evidence="1">
    <location>
        <begin position="620"/>
        <end position="630"/>
    </location>
</feature>
<feature type="transmembrane region" description="Helical" evidence="2">
    <location>
        <begin position="304"/>
        <end position="326"/>
    </location>
</feature>